<organism evidence="3 4">
    <name type="scientific">Nakamurella leprariae</name>
    <dbReference type="NCBI Taxonomy" id="2803911"/>
    <lineage>
        <taxon>Bacteria</taxon>
        <taxon>Bacillati</taxon>
        <taxon>Actinomycetota</taxon>
        <taxon>Actinomycetes</taxon>
        <taxon>Nakamurellales</taxon>
        <taxon>Nakamurellaceae</taxon>
        <taxon>Nakamurella</taxon>
    </lineage>
</organism>
<evidence type="ECO:0000313" key="4">
    <source>
        <dbReference type="Proteomes" id="UP000663792"/>
    </source>
</evidence>
<evidence type="ECO:0000313" key="3">
    <source>
        <dbReference type="EMBL" id="MBM9469192.1"/>
    </source>
</evidence>
<dbReference type="PANTHER" id="PTHR37313">
    <property type="entry name" value="UPF0749 PROTEIN RV1825"/>
    <property type="match status" value="1"/>
</dbReference>
<dbReference type="Proteomes" id="UP000663792">
    <property type="component" value="Unassembled WGS sequence"/>
</dbReference>
<accession>A0A938YJ08</accession>
<proteinExistence type="inferred from homology"/>
<dbReference type="EMBL" id="JAERWK010000025">
    <property type="protein sequence ID" value="MBM9469192.1"/>
    <property type="molecule type" value="Genomic_DNA"/>
</dbReference>
<dbReference type="Gene3D" id="3.30.70.1880">
    <property type="entry name" value="Protein of unknown function DUF881"/>
    <property type="match status" value="1"/>
</dbReference>
<comment type="similarity">
    <text evidence="1">Belongs to the UPF0749 family.</text>
</comment>
<dbReference type="Pfam" id="PF05949">
    <property type="entry name" value="DUF881"/>
    <property type="match status" value="1"/>
</dbReference>
<keyword evidence="4" id="KW-1185">Reference proteome</keyword>
<feature type="compositionally biased region" description="Pro residues" evidence="2">
    <location>
        <begin position="315"/>
        <end position="327"/>
    </location>
</feature>
<dbReference type="InterPro" id="IPR010273">
    <property type="entry name" value="DUF881"/>
</dbReference>
<reference evidence="3" key="1">
    <citation type="submission" date="2021-01" db="EMBL/GenBank/DDBJ databases">
        <title>YIM 132084 draft genome.</title>
        <authorList>
            <person name="An D."/>
        </authorList>
    </citation>
    <scope>NUCLEOTIDE SEQUENCE</scope>
    <source>
        <strain evidence="3">YIM 132084</strain>
    </source>
</reference>
<sequence>MTDHGADGPDAGGQAPVEPATGPPRVRRFPPPALLESLNHDHLDPGYAAAARRRAARDAARSTGGRPPRNRGRDLALVGLTVAVIGVIWGAAARATEQDAVGAEAARAGLLSEVQDRRSRAEALAGSVTSLAAEVRTAQQELGLDAPLASVSALQMAAGSIAVSGPGIRIEVGPAPAAADAGSGADAQDAGSDVQILDRDLQLLANSLWASGAEAVAVGGVRLRPTSTIRQAGSAILVDNRPVAWPIAFEAVGDPSAMQIVLIDTTGFGRFSSFAQLYGIRFDVTVADRLDLPAGSGPAPRAATALTDPTTGSPVPTPTVAPVPPTR</sequence>
<dbReference type="AlphaFoldDB" id="A0A938YJ08"/>
<gene>
    <name evidence="3" type="ORF">JL106_18045</name>
</gene>
<feature type="region of interest" description="Disordered" evidence="2">
    <location>
        <begin position="293"/>
        <end position="327"/>
    </location>
</feature>
<dbReference type="PANTHER" id="PTHR37313:SF1">
    <property type="entry name" value="UPF0749 PROTEIN RV1823"/>
    <property type="match status" value="1"/>
</dbReference>
<dbReference type="RefSeq" id="WP_205262155.1">
    <property type="nucleotide sequence ID" value="NZ_JAERWK010000025.1"/>
</dbReference>
<evidence type="ECO:0000256" key="1">
    <source>
        <dbReference type="ARBA" id="ARBA00009108"/>
    </source>
</evidence>
<evidence type="ECO:0000256" key="2">
    <source>
        <dbReference type="SAM" id="MobiDB-lite"/>
    </source>
</evidence>
<comment type="caution">
    <text evidence="3">The sequence shown here is derived from an EMBL/GenBank/DDBJ whole genome shotgun (WGS) entry which is preliminary data.</text>
</comment>
<feature type="region of interest" description="Disordered" evidence="2">
    <location>
        <begin position="1"/>
        <end position="72"/>
    </location>
</feature>
<name>A0A938YJ08_9ACTN</name>
<protein>
    <submittedName>
        <fullName evidence="3">DUF881 domain-containing protein</fullName>
    </submittedName>
</protein>
<dbReference type="GO" id="GO:0005886">
    <property type="term" value="C:plasma membrane"/>
    <property type="evidence" value="ECO:0007669"/>
    <property type="project" value="TreeGrafter"/>
</dbReference>